<feature type="signal peptide" evidence="1">
    <location>
        <begin position="1"/>
        <end position="22"/>
    </location>
</feature>
<proteinExistence type="predicted"/>
<organism evidence="2 3">
    <name type="scientific">Salmonella enterica I</name>
    <dbReference type="NCBI Taxonomy" id="59201"/>
    <lineage>
        <taxon>Bacteria</taxon>
        <taxon>Pseudomonadati</taxon>
        <taxon>Pseudomonadota</taxon>
        <taxon>Gammaproteobacteria</taxon>
        <taxon>Enterobacterales</taxon>
        <taxon>Enterobacteriaceae</taxon>
        <taxon>Salmonella</taxon>
    </lineage>
</organism>
<dbReference type="EMBL" id="UGXT01000002">
    <property type="protein sequence ID" value="SUH33849.1"/>
    <property type="molecule type" value="Genomic_DNA"/>
</dbReference>
<dbReference type="AlphaFoldDB" id="A0A379WI87"/>
<feature type="chain" id="PRO_5016887094" description="Lipoprotein" evidence="1">
    <location>
        <begin position="23"/>
        <end position="70"/>
    </location>
</feature>
<name>A0A379WI87_SALET</name>
<evidence type="ECO:0000313" key="2">
    <source>
        <dbReference type="EMBL" id="SUH33849.1"/>
    </source>
</evidence>
<dbReference type="Proteomes" id="UP000254712">
    <property type="component" value="Unassembled WGS sequence"/>
</dbReference>
<evidence type="ECO:0008006" key="4">
    <source>
        <dbReference type="Google" id="ProtNLM"/>
    </source>
</evidence>
<evidence type="ECO:0000256" key="1">
    <source>
        <dbReference type="SAM" id="SignalP"/>
    </source>
</evidence>
<gene>
    <name evidence="2" type="ORF">NCTC8261_00015</name>
</gene>
<evidence type="ECO:0000313" key="3">
    <source>
        <dbReference type="Proteomes" id="UP000254712"/>
    </source>
</evidence>
<accession>A0A379WI87</accession>
<sequence>MKIIKIISAIVMSYFLSGCMTSSLLDTIKTESAPTTEVWKTDEIRSIKPSMTTNGEETWTFVGEDNNYQP</sequence>
<dbReference type="PROSITE" id="PS51257">
    <property type="entry name" value="PROKAR_LIPOPROTEIN"/>
    <property type="match status" value="1"/>
</dbReference>
<keyword evidence="1" id="KW-0732">Signal</keyword>
<reference evidence="2 3" key="1">
    <citation type="submission" date="2018-06" db="EMBL/GenBank/DDBJ databases">
        <authorList>
            <consortium name="Pathogen Informatics"/>
            <person name="Doyle S."/>
        </authorList>
    </citation>
    <scope>NUCLEOTIDE SEQUENCE [LARGE SCALE GENOMIC DNA]</scope>
    <source>
        <strain evidence="2 3">NCTC8261</strain>
    </source>
</reference>
<protein>
    <recommendedName>
        <fullName evidence="4">Lipoprotein</fullName>
    </recommendedName>
</protein>